<proteinExistence type="inferred from homology"/>
<gene>
    <name evidence="12" type="ORF">SAMN05216578_102195</name>
</gene>
<dbReference type="STRING" id="1002526.SAMN05216578_102195"/>
<dbReference type="OrthoDB" id="2489132at2"/>
<comment type="subcellular location">
    <subcellularLocation>
        <location evidence="1">Cell membrane</location>
        <topology evidence="1">Multi-pass membrane protein</topology>
    </subcellularLocation>
</comment>
<reference evidence="12 13" key="1">
    <citation type="submission" date="2016-10" db="EMBL/GenBank/DDBJ databases">
        <authorList>
            <person name="de Groot N.N."/>
        </authorList>
    </citation>
    <scope>NUCLEOTIDE SEQUENCE [LARGE SCALE GENOMIC DNA]</scope>
    <source>
        <strain evidence="12 13">JCM 18415</strain>
    </source>
</reference>
<dbReference type="Pfam" id="PF00672">
    <property type="entry name" value="HAMP"/>
    <property type="match status" value="1"/>
</dbReference>
<dbReference type="AlphaFoldDB" id="A0A1I6AL53"/>
<evidence type="ECO:0000256" key="1">
    <source>
        <dbReference type="ARBA" id="ARBA00004651"/>
    </source>
</evidence>
<feature type="domain" description="Methyl-accepting transducer" evidence="10">
    <location>
        <begin position="276"/>
        <end position="512"/>
    </location>
</feature>
<dbReference type="InterPro" id="IPR033480">
    <property type="entry name" value="sCache_2"/>
</dbReference>
<dbReference type="Pfam" id="PF08269">
    <property type="entry name" value="dCache_2"/>
    <property type="match status" value="1"/>
</dbReference>
<keyword evidence="3 9" id="KW-0812">Transmembrane</keyword>
<dbReference type="PANTHER" id="PTHR32089">
    <property type="entry name" value="METHYL-ACCEPTING CHEMOTAXIS PROTEIN MCPB"/>
    <property type="match status" value="1"/>
</dbReference>
<dbReference type="GO" id="GO:0006935">
    <property type="term" value="P:chemotaxis"/>
    <property type="evidence" value="ECO:0007669"/>
    <property type="project" value="InterPro"/>
</dbReference>
<dbReference type="FunFam" id="1.10.287.950:FF:000001">
    <property type="entry name" value="Methyl-accepting chemotaxis sensory transducer"/>
    <property type="match status" value="1"/>
</dbReference>
<dbReference type="SMART" id="SM00283">
    <property type="entry name" value="MA"/>
    <property type="match status" value="1"/>
</dbReference>
<evidence type="ECO:0000259" key="11">
    <source>
        <dbReference type="PROSITE" id="PS50885"/>
    </source>
</evidence>
<dbReference type="PRINTS" id="PR00260">
    <property type="entry name" value="CHEMTRNSDUCR"/>
</dbReference>
<dbReference type="PROSITE" id="PS50111">
    <property type="entry name" value="CHEMOTAXIS_TRANSDUC_2"/>
    <property type="match status" value="1"/>
</dbReference>
<comment type="similarity">
    <text evidence="7">Belongs to the methyl-accepting chemotaxis (MCP) protein family.</text>
</comment>
<evidence type="ECO:0000259" key="10">
    <source>
        <dbReference type="PROSITE" id="PS50111"/>
    </source>
</evidence>
<dbReference type="Gene3D" id="1.10.287.950">
    <property type="entry name" value="Methyl-accepting chemotaxis protein"/>
    <property type="match status" value="1"/>
</dbReference>
<evidence type="ECO:0000256" key="2">
    <source>
        <dbReference type="ARBA" id="ARBA00022475"/>
    </source>
</evidence>
<evidence type="ECO:0000313" key="13">
    <source>
        <dbReference type="Proteomes" id="UP000242815"/>
    </source>
</evidence>
<evidence type="ECO:0000256" key="7">
    <source>
        <dbReference type="ARBA" id="ARBA00029447"/>
    </source>
</evidence>
<keyword evidence="6 8" id="KW-0807">Transducer</keyword>
<dbReference type="CDD" id="cd06225">
    <property type="entry name" value="HAMP"/>
    <property type="match status" value="1"/>
</dbReference>
<feature type="transmembrane region" description="Helical" evidence="9">
    <location>
        <begin position="12"/>
        <end position="32"/>
    </location>
</feature>
<dbReference type="EMBL" id="FOYD01000002">
    <property type="protein sequence ID" value="SFQ69352.1"/>
    <property type="molecule type" value="Genomic_DNA"/>
</dbReference>
<dbReference type="Proteomes" id="UP000242815">
    <property type="component" value="Unassembled WGS sequence"/>
</dbReference>
<accession>A0A1I6AL53</accession>
<sequence length="548" mass="60491">MEFLRRVRINQRLWIILVVALISLLLLTYISLDHLRKEIHAAEITKATHLVETAHSLLAGYHKRELSGELTGEEARRQALETLRQLRYDGNEYFWVNDMNYVMLMHPMSPETEGVDLSTLGRPGSVNVIKEMVDLARARGTGHYEYNWVKPGGQIDVDDPVRRLAAFTHFKPWDYMIGSGIYLDEMEARFHSQLVWALSVVALIVLFMVATIYVIGRSITHPLNLVVQAMGNIAQGEADLTRTLDSNGRDELSLLAYHFNTFTGNLRNLVTQLGDGANQMISASQQLDQISNAALNGMNRQSERMELMATAINEITYGVQDVAQNANAAAREVENASEGAEFGRAQVEKTIEHIDRLSASVNTAVGHMETLSTDADEIATVLDVIRAIAEQTNLLALNAAIEAARAGEMGRGFAVVADEVRNLAQRTQKSTEEIHNMITRLQNNTQSAVQVINESSQYSEQSVEQVNAAGRALEQISQAMQQLVALNASIASATTQQSTVVEDVNRNVTEAAGLAQETTEGAQQTAEASQHLARIGEQISALLARFRI</sequence>
<dbReference type="SMART" id="SM00304">
    <property type="entry name" value="HAMP"/>
    <property type="match status" value="1"/>
</dbReference>
<dbReference type="PROSITE" id="PS50885">
    <property type="entry name" value="HAMP"/>
    <property type="match status" value="1"/>
</dbReference>
<dbReference type="Gene3D" id="3.30.450.20">
    <property type="entry name" value="PAS domain"/>
    <property type="match status" value="1"/>
</dbReference>
<dbReference type="InterPro" id="IPR004089">
    <property type="entry name" value="MCPsignal_dom"/>
</dbReference>
<protein>
    <submittedName>
        <fullName evidence="12">Methyl-accepting chemotaxis protein</fullName>
    </submittedName>
</protein>
<organism evidence="12 13">
    <name type="scientific">Halopseudomonas formosensis</name>
    <dbReference type="NCBI Taxonomy" id="1002526"/>
    <lineage>
        <taxon>Bacteria</taxon>
        <taxon>Pseudomonadati</taxon>
        <taxon>Pseudomonadota</taxon>
        <taxon>Gammaproteobacteria</taxon>
        <taxon>Pseudomonadales</taxon>
        <taxon>Pseudomonadaceae</taxon>
        <taxon>Halopseudomonas</taxon>
    </lineage>
</organism>
<evidence type="ECO:0000256" key="5">
    <source>
        <dbReference type="ARBA" id="ARBA00023136"/>
    </source>
</evidence>
<dbReference type="RefSeq" id="WP_090537238.1">
    <property type="nucleotide sequence ID" value="NZ_FOYD01000002.1"/>
</dbReference>
<dbReference type="InterPro" id="IPR004090">
    <property type="entry name" value="Chemotax_Me-accpt_rcpt"/>
</dbReference>
<name>A0A1I6AL53_9GAMM</name>
<dbReference type="SMART" id="SM01049">
    <property type="entry name" value="Cache_2"/>
    <property type="match status" value="1"/>
</dbReference>
<evidence type="ECO:0000256" key="6">
    <source>
        <dbReference type="ARBA" id="ARBA00023224"/>
    </source>
</evidence>
<dbReference type="PANTHER" id="PTHR32089:SF119">
    <property type="entry name" value="METHYL-ACCEPTING CHEMOTAXIS PROTEIN CTPL"/>
    <property type="match status" value="1"/>
</dbReference>
<feature type="transmembrane region" description="Helical" evidence="9">
    <location>
        <begin position="194"/>
        <end position="215"/>
    </location>
</feature>
<evidence type="ECO:0000313" key="12">
    <source>
        <dbReference type="EMBL" id="SFQ69352.1"/>
    </source>
</evidence>
<keyword evidence="2" id="KW-1003">Cell membrane</keyword>
<dbReference type="InterPro" id="IPR003660">
    <property type="entry name" value="HAMP_dom"/>
</dbReference>
<dbReference type="InterPro" id="IPR004010">
    <property type="entry name" value="Double_Cache_2"/>
</dbReference>
<evidence type="ECO:0000256" key="4">
    <source>
        <dbReference type="ARBA" id="ARBA00022989"/>
    </source>
</evidence>
<dbReference type="GO" id="GO:0005886">
    <property type="term" value="C:plasma membrane"/>
    <property type="evidence" value="ECO:0007669"/>
    <property type="project" value="UniProtKB-SubCell"/>
</dbReference>
<evidence type="ECO:0000256" key="8">
    <source>
        <dbReference type="PROSITE-ProRule" id="PRU00284"/>
    </source>
</evidence>
<dbReference type="CDD" id="cd11386">
    <property type="entry name" value="MCP_signal"/>
    <property type="match status" value="1"/>
</dbReference>
<dbReference type="GO" id="GO:0007165">
    <property type="term" value="P:signal transduction"/>
    <property type="evidence" value="ECO:0007669"/>
    <property type="project" value="UniProtKB-KW"/>
</dbReference>
<evidence type="ECO:0000256" key="9">
    <source>
        <dbReference type="SAM" id="Phobius"/>
    </source>
</evidence>
<feature type="domain" description="HAMP" evidence="11">
    <location>
        <begin position="217"/>
        <end position="271"/>
    </location>
</feature>
<keyword evidence="5 9" id="KW-0472">Membrane</keyword>
<dbReference type="GO" id="GO:0004888">
    <property type="term" value="F:transmembrane signaling receptor activity"/>
    <property type="evidence" value="ECO:0007669"/>
    <property type="project" value="InterPro"/>
</dbReference>
<keyword evidence="4 9" id="KW-1133">Transmembrane helix</keyword>
<dbReference type="SUPFAM" id="SSF58104">
    <property type="entry name" value="Methyl-accepting chemotaxis protein (MCP) signaling domain"/>
    <property type="match status" value="1"/>
</dbReference>
<evidence type="ECO:0000256" key="3">
    <source>
        <dbReference type="ARBA" id="ARBA00022692"/>
    </source>
</evidence>
<dbReference type="Pfam" id="PF00015">
    <property type="entry name" value="MCPsignal"/>
    <property type="match status" value="1"/>
</dbReference>